<name>A0A427BCA2_ENSVE</name>
<dbReference type="PANTHER" id="PTHR13234">
    <property type="entry name" value="GAMMA-INTERFERON INDUCIBLE LYSOSOMAL THIOL REDUCTASE GILT"/>
    <property type="match status" value="1"/>
</dbReference>
<dbReference type="Proteomes" id="UP000287651">
    <property type="component" value="Unassembled WGS sequence"/>
</dbReference>
<proteinExistence type="inferred from homology"/>
<keyword evidence="3" id="KW-0732">Signal</keyword>
<dbReference type="EMBL" id="AMZH03000020">
    <property type="protein sequence ID" value="RRT86053.1"/>
    <property type="molecule type" value="Genomic_DNA"/>
</dbReference>
<evidence type="ECO:0008006" key="6">
    <source>
        <dbReference type="Google" id="ProtNLM"/>
    </source>
</evidence>
<organism evidence="4 5">
    <name type="scientific">Ensete ventricosum</name>
    <name type="common">Abyssinian banana</name>
    <name type="synonym">Musa ensete</name>
    <dbReference type="NCBI Taxonomy" id="4639"/>
    <lineage>
        <taxon>Eukaryota</taxon>
        <taxon>Viridiplantae</taxon>
        <taxon>Streptophyta</taxon>
        <taxon>Embryophyta</taxon>
        <taxon>Tracheophyta</taxon>
        <taxon>Spermatophyta</taxon>
        <taxon>Magnoliopsida</taxon>
        <taxon>Liliopsida</taxon>
        <taxon>Zingiberales</taxon>
        <taxon>Musaceae</taxon>
        <taxon>Ensete</taxon>
    </lineage>
</organism>
<protein>
    <recommendedName>
        <fullName evidence="6">Gamma-interferon-inducible lysosomal thiol reductase</fullName>
    </recommendedName>
</protein>
<feature type="signal peptide" evidence="3">
    <location>
        <begin position="1"/>
        <end position="16"/>
    </location>
</feature>
<evidence type="ECO:0000256" key="1">
    <source>
        <dbReference type="ARBA" id="ARBA00005679"/>
    </source>
</evidence>
<evidence type="ECO:0000313" key="5">
    <source>
        <dbReference type="Proteomes" id="UP000287651"/>
    </source>
</evidence>
<evidence type="ECO:0000256" key="2">
    <source>
        <dbReference type="ARBA" id="ARBA00023180"/>
    </source>
</evidence>
<feature type="chain" id="PRO_5019270203" description="Gamma-interferon-inducible lysosomal thiol reductase" evidence="3">
    <location>
        <begin position="17"/>
        <end position="110"/>
    </location>
</feature>
<dbReference type="AlphaFoldDB" id="A0A427BCA2"/>
<dbReference type="InterPro" id="IPR004911">
    <property type="entry name" value="Interferon-induced_GILT"/>
</dbReference>
<dbReference type="GO" id="GO:0016671">
    <property type="term" value="F:oxidoreductase activity, acting on a sulfur group of donors, disulfide as acceptor"/>
    <property type="evidence" value="ECO:0007669"/>
    <property type="project" value="InterPro"/>
</dbReference>
<accession>A0A427BCA2</accession>
<keyword evidence="2" id="KW-0325">Glycoprotein</keyword>
<evidence type="ECO:0000313" key="4">
    <source>
        <dbReference type="EMBL" id="RRT86053.1"/>
    </source>
</evidence>
<dbReference type="PANTHER" id="PTHR13234:SF75">
    <property type="entry name" value="GAMMA INTERFERON INDUCIBLE LYSOSOMAL THIOL REDUCTASE FAMILY PROTEIN, EXPRESSED"/>
    <property type="match status" value="1"/>
</dbReference>
<reference evidence="4 5" key="1">
    <citation type="journal article" date="2014" name="Agronomy (Basel)">
        <title>A Draft Genome Sequence for Ensete ventricosum, the Drought-Tolerant Tree Against Hunger.</title>
        <authorList>
            <person name="Harrison J."/>
            <person name="Moore K.A."/>
            <person name="Paszkiewicz K."/>
            <person name="Jones T."/>
            <person name="Grant M."/>
            <person name="Ambacheew D."/>
            <person name="Muzemil S."/>
            <person name="Studholme D.J."/>
        </authorList>
    </citation>
    <scope>NUCLEOTIDE SEQUENCE [LARGE SCALE GENOMIC DNA]</scope>
</reference>
<comment type="similarity">
    <text evidence="1">Belongs to the GILT family.</text>
</comment>
<evidence type="ECO:0000256" key="3">
    <source>
        <dbReference type="SAM" id="SignalP"/>
    </source>
</evidence>
<sequence>MTYFFLYLWQLELQYAEQTDSLQPPHRYVPWVVVDGQPLYEQVSGMLQDYEKFEAYICKAYHGEPPETCLGLLPKKDHKMKADNHVSYADELFSSSIAAVHGEAKIEMVV</sequence>
<gene>
    <name evidence="4" type="ORF">B296_00004762</name>
</gene>
<comment type="caution">
    <text evidence="4">The sequence shown here is derived from an EMBL/GenBank/DDBJ whole genome shotgun (WGS) entry which is preliminary data.</text>
</comment>